<dbReference type="Proteomes" id="UP001162131">
    <property type="component" value="Unassembled WGS sequence"/>
</dbReference>
<comment type="caution">
    <text evidence="1">The sequence shown here is derived from an EMBL/GenBank/DDBJ whole genome shotgun (WGS) entry which is preliminary data.</text>
</comment>
<reference evidence="1" key="1">
    <citation type="submission" date="2021-09" db="EMBL/GenBank/DDBJ databases">
        <authorList>
            <consortium name="AG Swart"/>
            <person name="Singh M."/>
            <person name="Singh A."/>
            <person name="Seah K."/>
            <person name="Emmerich C."/>
        </authorList>
    </citation>
    <scope>NUCLEOTIDE SEQUENCE</scope>
    <source>
        <strain evidence="1">ATCC30299</strain>
    </source>
</reference>
<proteinExistence type="predicted"/>
<organism evidence="1 2">
    <name type="scientific">Blepharisma stoltei</name>
    <dbReference type="NCBI Taxonomy" id="1481888"/>
    <lineage>
        <taxon>Eukaryota</taxon>
        <taxon>Sar</taxon>
        <taxon>Alveolata</taxon>
        <taxon>Ciliophora</taxon>
        <taxon>Postciliodesmatophora</taxon>
        <taxon>Heterotrichea</taxon>
        <taxon>Heterotrichida</taxon>
        <taxon>Blepharismidae</taxon>
        <taxon>Blepharisma</taxon>
    </lineage>
</organism>
<sequence>MQKFGIVLGRENFFFFFAIGLGRKKKKQKNLIGLGRFYIYFLNNFFRPNSLKQKKKIIFLSLNLLQQKKKKFSGPKTLYQIFASGLSLFFFCDPA</sequence>
<accession>A0AAU9JMV5</accession>
<gene>
    <name evidence="1" type="ORF">BSTOLATCC_MIC39833</name>
</gene>
<protein>
    <submittedName>
        <fullName evidence="1">Uncharacterized protein</fullName>
    </submittedName>
</protein>
<name>A0AAU9JMV5_9CILI</name>
<keyword evidence="2" id="KW-1185">Reference proteome</keyword>
<evidence type="ECO:0000313" key="2">
    <source>
        <dbReference type="Proteomes" id="UP001162131"/>
    </source>
</evidence>
<dbReference type="EMBL" id="CAJZBQ010000039">
    <property type="protein sequence ID" value="CAG9325836.1"/>
    <property type="molecule type" value="Genomic_DNA"/>
</dbReference>
<dbReference type="AlphaFoldDB" id="A0AAU9JMV5"/>
<evidence type="ECO:0000313" key="1">
    <source>
        <dbReference type="EMBL" id="CAG9325836.1"/>
    </source>
</evidence>